<gene>
    <name evidence="1" type="ORF">ACFQBT_16520</name>
</gene>
<comment type="caution">
    <text evidence="1">The sequence shown here is derived from an EMBL/GenBank/DDBJ whole genome shotgun (WGS) entry which is preliminary data.</text>
</comment>
<organism evidence="1 2">
    <name type="scientific">Branchiibius cervicis</name>
    <dbReference type="NCBI Taxonomy" id="908252"/>
    <lineage>
        <taxon>Bacteria</taxon>
        <taxon>Bacillati</taxon>
        <taxon>Actinomycetota</taxon>
        <taxon>Actinomycetes</taxon>
        <taxon>Micrococcales</taxon>
        <taxon>Dermacoccaceae</taxon>
        <taxon>Branchiibius</taxon>
    </lineage>
</organism>
<keyword evidence="2" id="KW-1185">Reference proteome</keyword>
<sequence>MSEEERRPRRPTPMGPSNFDAFVGNVDPADVSEVAHETAAVLVGTGRAEHDPDLTTRLVHLVDELGLSTVAALWSAQPAVSLPGCLWRMYVLREWVQRNPVELSADYRTGLAHASVSHAVAGASEPPDPASMVALSDSILTGVFDGDLAVALERAAAFCRVISIGRAHRADDHDGIDDPLATAQTRSAAALLSTAQDLTRCAAAWRGGRLN</sequence>
<dbReference type="Proteomes" id="UP001596356">
    <property type="component" value="Unassembled WGS sequence"/>
</dbReference>
<protein>
    <recommendedName>
        <fullName evidence="3">DNA-directed RNA polymerase subunit beta</fullName>
    </recommendedName>
</protein>
<accession>A0ABW2AW13</accession>
<name>A0ABW2AW13_9MICO</name>
<proteinExistence type="predicted"/>
<evidence type="ECO:0000313" key="2">
    <source>
        <dbReference type="Proteomes" id="UP001596356"/>
    </source>
</evidence>
<evidence type="ECO:0000313" key="1">
    <source>
        <dbReference type="EMBL" id="MFC6715331.1"/>
    </source>
</evidence>
<dbReference type="RefSeq" id="WP_377824361.1">
    <property type="nucleotide sequence ID" value="NZ_JBHSWJ010000002.1"/>
</dbReference>
<evidence type="ECO:0008006" key="3">
    <source>
        <dbReference type="Google" id="ProtNLM"/>
    </source>
</evidence>
<reference evidence="2" key="1">
    <citation type="journal article" date="2019" name="Int. J. Syst. Evol. Microbiol.">
        <title>The Global Catalogue of Microorganisms (GCM) 10K type strain sequencing project: providing services to taxonomists for standard genome sequencing and annotation.</title>
        <authorList>
            <consortium name="The Broad Institute Genomics Platform"/>
            <consortium name="The Broad Institute Genome Sequencing Center for Infectious Disease"/>
            <person name="Wu L."/>
            <person name="Ma J."/>
        </authorList>
    </citation>
    <scope>NUCLEOTIDE SEQUENCE [LARGE SCALE GENOMIC DNA]</scope>
    <source>
        <strain evidence="2">NBRC 106593</strain>
    </source>
</reference>
<dbReference type="EMBL" id="JBHSWJ010000002">
    <property type="protein sequence ID" value="MFC6715331.1"/>
    <property type="molecule type" value="Genomic_DNA"/>
</dbReference>